<accession>A0A977KX55</accession>
<dbReference type="EMBL" id="CP073041">
    <property type="protein sequence ID" value="UXE61534.1"/>
    <property type="molecule type" value="Genomic_DNA"/>
</dbReference>
<protein>
    <submittedName>
        <fullName evidence="1">Uncharacterized protein</fullName>
    </submittedName>
</protein>
<evidence type="ECO:0000313" key="1">
    <source>
        <dbReference type="EMBL" id="UXE61534.1"/>
    </source>
</evidence>
<gene>
    <name evidence="1" type="ORF">KA717_00505</name>
</gene>
<sequence>MKAENFRRIAEGGFGDPHNSYPHSMGWFKNKLYVGTTRMTQITLQVVDFYKEKGLPVKLVEGPDTPAELYKMDRRAQLWCYDPETGHWEMVFQSPMIMGSKDFMVAREVGYRGMAVFQGESDSEPALYVATWAPGLAPGPIIIRSEDGKNFTKVSDWGILGLPVTTTRLLIPFKGGLFTSPTGTKGDCNFSSVPVIYVSRDPANGNWVPASSPGFGDETNEGVWMMCVFNDYLYAGTVNCQGFQVWRTDGEGKPPFHWTLVVDKGAYRGPKNQCAFSMEVFKDALFVGTGIMNGGFDVKNNIGPAGSEVIRINADGSWDLIVGLARDTPKGRIRPLSSLTPGFNNLFNGYFWRMAVHEDWLYLCTCNILSLLLYWSADLVKGQHPALDCVGIDTMVNNQSGFEVWRTWDGESWLPVTKNGFGNRFNIGGRNMISTKYGLFIGVPNPFAPRVAIRRNGQWQYFDNRRGGLEVWLGSRKHNEPIPHVADFGNELNEPLQVS</sequence>
<reference evidence="1" key="1">
    <citation type="submission" date="2021-04" db="EMBL/GenBank/DDBJ databases">
        <title>Genome sequence of Woronichinia naegeliana from Washington state freshwater lake bloom.</title>
        <authorList>
            <person name="Dreher T.W."/>
        </authorList>
    </citation>
    <scope>NUCLEOTIDE SEQUENCE</scope>
    <source>
        <strain evidence="1">WA131</strain>
    </source>
</reference>
<name>A0A977KX55_9CYAN</name>
<organism evidence="1">
    <name type="scientific">Woronichinia naegeliana WA131</name>
    <dbReference type="NCBI Taxonomy" id="2824559"/>
    <lineage>
        <taxon>Bacteria</taxon>
        <taxon>Bacillati</taxon>
        <taxon>Cyanobacteriota</taxon>
        <taxon>Cyanophyceae</taxon>
        <taxon>Synechococcales</taxon>
        <taxon>Coelosphaeriaceae</taxon>
        <taxon>Woronichinia</taxon>
    </lineage>
</organism>
<dbReference type="AlphaFoldDB" id="A0A977KX55"/>
<proteinExistence type="predicted"/>
<dbReference type="KEGG" id="wna:KA717_00505"/>
<dbReference type="Proteomes" id="UP001065613">
    <property type="component" value="Chromosome"/>
</dbReference>